<proteinExistence type="predicted"/>
<keyword evidence="4" id="KW-1185">Reference proteome</keyword>
<evidence type="ECO:0000259" key="2">
    <source>
        <dbReference type="Pfam" id="PF08239"/>
    </source>
</evidence>
<accession>A0A1H3LUL8</accession>
<dbReference type="OrthoDB" id="5489750at2"/>
<feature type="signal peptide" evidence="1">
    <location>
        <begin position="1"/>
        <end position="18"/>
    </location>
</feature>
<protein>
    <submittedName>
        <fullName evidence="3">SH3 domain-containing protein</fullName>
    </submittedName>
</protein>
<dbReference type="EMBL" id="FNPF01000014">
    <property type="protein sequence ID" value="SDY68050.1"/>
    <property type="molecule type" value="Genomic_DNA"/>
</dbReference>
<dbReference type="Pfam" id="PF08239">
    <property type="entry name" value="SH3_3"/>
    <property type="match status" value="1"/>
</dbReference>
<organism evidence="3 4">
    <name type="scientific">Citreimonas salinaria</name>
    <dbReference type="NCBI Taxonomy" id="321339"/>
    <lineage>
        <taxon>Bacteria</taxon>
        <taxon>Pseudomonadati</taxon>
        <taxon>Pseudomonadota</taxon>
        <taxon>Alphaproteobacteria</taxon>
        <taxon>Rhodobacterales</taxon>
        <taxon>Roseobacteraceae</taxon>
        <taxon>Citreimonas</taxon>
    </lineage>
</organism>
<dbReference type="AlphaFoldDB" id="A0A1H3LUL8"/>
<evidence type="ECO:0000313" key="4">
    <source>
        <dbReference type="Proteomes" id="UP000199286"/>
    </source>
</evidence>
<keyword evidence="1" id="KW-0732">Signal</keyword>
<dbReference type="Gene3D" id="2.30.30.40">
    <property type="entry name" value="SH3 Domains"/>
    <property type="match status" value="1"/>
</dbReference>
<evidence type="ECO:0000256" key="1">
    <source>
        <dbReference type="SAM" id="SignalP"/>
    </source>
</evidence>
<dbReference type="Proteomes" id="UP000199286">
    <property type="component" value="Unassembled WGS sequence"/>
</dbReference>
<feature type="domain" description="SH3b" evidence="2">
    <location>
        <begin position="36"/>
        <end position="89"/>
    </location>
</feature>
<evidence type="ECO:0000313" key="3">
    <source>
        <dbReference type="EMBL" id="SDY68050.1"/>
    </source>
</evidence>
<dbReference type="RefSeq" id="WP_089884542.1">
    <property type="nucleotide sequence ID" value="NZ_FNPF01000014.1"/>
</dbReference>
<sequence length="204" mass="21879">MIRFLVALLVLLAAPAFATQERWPALFDVAGVAANDVLNVRAAPDAGAEKIGELAPDARGVEVIAADARQNWGQVNVNGQTGWASLHYLRRQPGQWLGSTIETVRCFGTEPFWSVTRSVDAISWSMPEGRPDGTVQSDLASLARRDVSGLIYRLTDGMRGHLLMTLDSCSDGMSNYTYGIGAAVTHDLDGTPELLAGCCSLDVD</sequence>
<dbReference type="STRING" id="321339.SAMN05444340_11478"/>
<name>A0A1H3LUL8_9RHOB</name>
<reference evidence="3 4" key="1">
    <citation type="submission" date="2016-10" db="EMBL/GenBank/DDBJ databases">
        <authorList>
            <person name="de Groot N.N."/>
        </authorList>
    </citation>
    <scope>NUCLEOTIDE SEQUENCE [LARGE SCALE GENOMIC DNA]</scope>
    <source>
        <strain evidence="3 4">DSM 26880</strain>
    </source>
</reference>
<gene>
    <name evidence="3" type="ORF">SAMN05444340_11478</name>
</gene>
<dbReference type="InterPro" id="IPR003646">
    <property type="entry name" value="SH3-like_bac-type"/>
</dbReference>
<feature type="chain" id="PRO_5011633298" evidence="1">
    <location>
        <begin position="19"/>
        <end position="204"/>
    </location>
</feature>